<organism evidence="1 2">
    <name type="scientific">Lipomyces tetrasporus</name>
    <dbReference type="NCBI Taxonomy" id="54092"/>
    <lineage>
        <taxon>Eukaryota</taxon>
        <taxon>Fungi</taxon>
        <taxon>Dikarya</taxon>
        <taxon>Ascomycota</taxon>
        <taxon>Saccharomycotina</taxon>
        <taxon>Lipomycetes</taxon>
        <taxon>Lipomycetales</taxon>
        <taxon>Lipomycetaceae</taxon>
        <taxon>Lipomyces</taxon>
    </lineage>
</organism>
<dbReference type="GeneID" id="80882359"/>
<sequence>MQLATVVTTQSSLHDYTGAVFREIIASSVNEYLSIHEPRAIHRIVNYGSTTMKELNSYGKTTKEPNQSFGYWRPGLRPQLQVPIECGVSVDPTSGCESRHIDMP</sequence>
<protein>
    <submittedName>
        <fullName evidence="1">Uncharacterized protein</fullName>
    </submittedName>
</protein>
<dbReference type="EMBL" id="JARPMG010000004">
    <property type="protein sequence ID" value="KAJ8100866.1"/>
    <property type="molecule type" value="Genomic_DNA"/>
</dbReference>
<reference evidence="1" key="1">
    <citation type="submission" date="2023-03" db="EMBL/GenBank/DDBJ databases">
        <title>Near-Complete genome sequence of Lipomyces tetrasporous NRRL Y-64009, an oleaginous yeast capable of growing on lignocellulosic hydrolysates.</title>
        <authorList>
            <consortium name="Lawrence Berkeley National Laboratory"/>
            <person name="Jagtap S.S."/>
            <person name="Liu J.-J."/>
            <person name="Walukiewicz H.E."/>
            <person name="Pangilinan J."/>
            <person name="Lipzen A."/>
            <person name="Ahrendt S."/>
            <person name="Koriabine M."/>
            <person name="Cobaugh K."/>
            <person name="Salamov A."/>
            <person name="Yoshinaga Y."/>
            <person name="Ng V."/>
            <person name="Daum C."/>
            <person name="Grigoriev I.V."/>
            <person name="Slininger P.J."/>
            <person name="Dien B.S."/>
            <person name="Jin Y.-S."/>
            <person name="Rao C.V."/>
        </authorList>
    </citation>
    <scope>NUCLEOTIDE SEQUENCE</scope>
    <source>
        <strain evidence="1">NRRL Y-64009</strain>
    </source>
</reference>
<evidence type="ECO:0000313" key="1">
    <source>
        <dbReference type="EMBL" id="KAJ8100866.1"/>
    </source>
</evidence>
<accession>A0AAD7QTU1</accession>
<dbReference type="RefSeq" id="XP_056044316.1">
    <property type="nucleotide sequence ID" value="XM_056187193.1"/>
</dbReference>
<keyword evidence="2" id="KW-1185">Reference proteome</keyword>
<dbReference type="Proteomes" id="UP001217417">
    <property type="component" value="Unassembled WGS sequence"/>
</dbReference>
<dbReference type="AlphaFoldDB" id="A0AAD7QTU1"/>
<comment type="caution">
    <text evidence="1">The sequence shown here is derived from an EMBL/GenBank/DDBJ whole genome shotgun (WGS) entry which is preliminary data.</text>
</comment>
<proteinExistence type="predicted"/>
<gene>
    <name evidence="1" type="ORF">POJ06DRAFT_249698</name>
</gene>
<name>A0AAD7QTU1_9ASCO</name>
<evidence type="ECO:0000313" key="2">
    <source>
        <dbReference type="Proteomes" id="UP001217417"/>
    </source>
</evidence>